<keyword evidence="4" id="KW-1185">Reference proteome</keyword>
<dbReference type="InterPro" id="IPR010131">
    <property type="entry name" value="MdtP/NodT-like"/>
</dbReference>
<feature type="signal peptide" evidence="2">
    <location>
        <begin position="1"/>
        <end position="24"/>
    </location>
</feature>
<keyword evidence="2" id="KW-0732">Signal</keyword>
<dbReference type="STRING" id="29422.Lbru_1796"/>
<sequence>MKHYRAWQFSCWIVLLLCSYSAIAGNALILQEITQIALANNKDLKAARYNVAIAKARLIQAGLWPNPNLNLSNNDDRLFNDEGEYSRSAGFSQAFPISGRIAKQKTVARLDVMKAIAEIREAERQLSAKVANAFYAAVITERRLQQLNYLLRINKELVNVIHNRYHAAEISKLDENAARIEYLRIVQEKHLLHSLRISQMATLNQLMGRDANSPLSLKADLNTGQNFPELPALKTLALNNRPDRQSIALSINRAIADRRLAKAERFADWTVGLGVQQDKIVVEEGPPQPADRTLGMTLSVPLPLLNQNQGRILEASRTGTQAMMALRALNLSIETEIASNYAQLKALRMSLRETQSVSLKIGVESVKLARDSYENGQISLLNVLQVQKQQNDLQMTYLTTLEKYLQVYVALCTAIGPGHTQGFCPYLAYQRNGYDDGITTAN</sequence>
<dbReference type="GO" id="GO:0015562">
    <property type="term" value="F:efflux transmembrane transporter activity"/>
    <property type="evidence" value="ECO:0007669"/>
    <property type="project" value="InterPro"/>
</dbReference>
<dbReference type="PANTHER" id="PTHR30203:SF24">
    <property type="entry name" value="BLR4935 PROTEIN"/>
    <property type="match status" value="1"/>
</dbReference>
<dbReference type="OrthoDB" id="9791261at2"/>
<dbReference type="EMBL" id="LNXV01000029">
    <property type="protein sequence ID" value="KTC81276.1"/>
    <property type="molecule type" value="Genomic_DNA"/>
</dbReference>
<name>A0A0W0SCN0_9GAMM</name>
<dbReference type="AlphaFoldDB" id="A0A0W0SCN0"/>
<accession>A0A0W0SCN0</accession>
<evidence type="ECO:0000313" key="3">
    <source>
        <dbReference type="EMBL" id="KTC81276.1"/>
    </source>
</evidence>
<dbReference type="InterPro" id="IPR003423">
    <property type="entry name" value="OMP_efflux"/>
</dbReference>
<dbReference type="PATRIC" id="fig|29422.6.peg.1910"/>
<feature type="chain" id="PRO_5006911865" evidence="2">
    <location>
        <begin position="25"/>
        <end position="442"/>
    </location>
</feature>
<evidence type="ECO:0000313" key="4">
    <source>
        <dbReference type="Proteomes" id="UP000054742"/>
    </source>
</evidence>
<gene>
    <name evidence="3" type="primary">cecC_1</name>
    <name evidence="3" type="ORF">Lbru_1796</name>
</gene>
<dbReference type="Pfam" id="PF02321">
    <property type="entry name" value="OEP"/>
    <property type="match status" value="2"/>
</dbReference>
<organism evidence="3 4">
    <name type="scientific">Legionella brunensis</name>
    <dbReference type="NCBI Taxonomy" id="29422"/>
    <lineage>
        <taxon>Bacteria</taxon>
        <taxon>Pseudomonadati</taxon>
        <taxon>Pseudomonadota</taxon>
        <taxon>Gammaproteobacteria</taxon>
        <taxon>Legionellales</taxon>
        <taxon>Legionellaceae</taxon>
        <taxon>Legionella</taxon>
    </lineage>
</organism>
<dbReference type="Gene3D" id="1.20.1600.10">
    <property type="entry name" value="Outer membrane efflux proteins (OEP)"/>
    <property type="match status" value="1"/>
</dbReference>
<evidence type="ECO:0000256" key="2">
    <source>
        <dbReference type="SAM" id="SignalP"/>
    </source>
</evidence>
<comment type="caution">
    <text evidence="3">The sequence shown here is derived from an EMBL/GenBank/DDBJ whole genome shotgun (WGS) entry which is preliminary data.</text>
</comment>
<comment type="similarity">
    <text evidence="1">Belongs to the outer membrane factor (OMF) (TC 1.B.17) family.</text>
</comment>
<proteinExistence type="inferred from homology"/>
<dbReference type="RefSeq" id="WP_010652828.1">
    <property type="nucleotide sequence ID" value="NZ_CAAAHU010000002.1"/>
</dbReference>
<evidence type="ECO:0000256" key="1">
    <source>
        <dbReference type="ARBA" id="ARBA00007613"/>
    </source>
</evidence>
<dbReference type="SUPFAM" id="SSF56954">
    <property type="entry name" value="Outer membrane efflux proteins (OEP)"/>
    <property type="match status" value="1"/>
</dbReference>
<dbReference type="PANTHER" id="PTHR30203">
    <property type="entry name" value="OUTER MEMBRANE CATION EFFLUX PROTEIN"/>
    <property type="match status" value="1"/>
</dbReference>
<protein>
    <submittedName>
        <fullName evidence="3">Chemiosmotic efflux system C protein C</fullName>
    </submittedName>
</protein>
<dbReference type="Proteomes" id="UP000054742">
    <property type="component" value="Unassembled WGS sequence"/>
</dbReference>
<reference evidence="3 4" key="1">
    <citation type="submission" date="2015-11" db="EMBL/GenBank/DDBJ databases">
        <title>Genomic analysis of 38 Legionella species identifies large and diverse effector repertoires.</title>
        <authorList>
            <person name="Burstein D."/>
            <person name="Amaro F."/>
            <person name="Zusman T."/>
            <person name="Lifshitz Z."/>
            <person name="Cohen O."/>
            <person name="Gilbert J.A."/>
            <person name="Pupko T."/>
            <person name="Shuman H.A."/>
            <person name="Segal G."/>
        </authorList>
    </citation>
    <scope>NUCLEOTIDE SEQUENCE [LARGE SCALE GENOMIC DNA]</scope>
    <source>
        <strain evidence="3 4">ATCC 43878</strain>
    </source>
</reference>